<evidence type="ECO:0000256" key="3">
    <source>
        <dbReference type="ARBA" id="ARBA00022840"/>
    </source>
</evidence>
<dbReference type="Proteomes" id="UP001162162">
    <property type="component" value="Unassembled WGS sequence"/>
</dbReference>
<evidence type="ECO:0000256" key="6">
    <source>
        <dbReference type="RuleBase" id="RU000394"/>
    </source>
</evidence>
<evidence type="ECO:0000256" key="1">
    <source>
        <dbReference type="ARBA" id="ARBA00004245"/>
    </source>
</evidence>
<dbReference type="GO" id="GO:0007018">
    <property type="term" value="P:microtubule-based movement"/>
    <property type="evidence" value="ECO:0007669"/>
    <property type="project" value="InterPro"/>
</dbReference>
<comment type="similarity">
    <text evidence="5 6">Belongs to the TRAFAC class myosin-kinesin ATPase superfamily. Kinesin family.</text>
</comment>
<dbReference type="PROSITE" id="PS00411">
    <property type="entry name" value="KINESIN_MOTOR_1"/>
    <property type="match status" value="1"/>
</dbReference>
<comment type="caution">
    <text evidence="10">The sequence shown here is derived from an EMBL/GenBank/DDBJ whole genome shotgun (WGS) entry which is preliminary data.</text>
</comment>
<dbReference type="InterPro" id="IPR019821">
    <property type="entry name" value="Kinesin_motor_CS"/>
</dbReference>
<dbReference type="AlphaFoldDB" id="A0AAV8Z8Z3"/>
<dbReference type="GO" id="GO:0005524">
    <property type="term" value="F:ATP binding"/>
    <property type="evidence" value="ECO:0007669"/>
    <property type="project" value="UniProtKB-UniRule"/>
</dbReference>
<dbReference type="InterPro" id="IPR032384">
    <property type="entry name" value="Kif23_Arf-bd"/>
</dbReference>
<evidence type="ECO:0000256" key="7">
    <source>
        <dbReference type="SAM" id="Coils"/>
    </source>
</evidence>
<evidence type="ECO:0000256" key="5">
    <source>
        <dbReference type="PROSITE-ProRule" id="PRU00283"/>
    </source>
</evidence>
<feature type="region of interest" description="Disordered" evidence="8">
    <location>
        <begin position="607"/>
        <end position="650"/>
    </location>
</feature>
<organism evidence="10 11">
    <name type="scientific">Aromia moschata</name>
    <dbReference type="NCBI Taxonomy" id="1265417"/>
    <lineage>
        <taxon>Eukaryota</taxon>
        <taxon>Metazoa</taxon>
        <taxon>Ecdysozoa</taxon>
        <taxon>Arthropoda</taxon>
        <taxon>Hexapoda</taxon>
        <taxon>Insecta</taxon>
        <taxon>Pterygota</taxon>
        <taxon>Neoptera</taxon>
        <taxon>Endopterygota</taxon>
        <taxon>Coleoptera</taxon>
        <taxon>Polyphaga</taxon>
        <taxon>Cucujiformia</taxon>
        <taxon>Chrysomeloidea</taxon>
        <taxon>Cerambycidae</taxon>
        <taxon>Cerambycinae</taxon>
        <taxon>Callichromatini</taxon>
        <taxon>Aromia</taxon>
    </lineage>
</organism>
<dbReference type="InterPro" id="IPR038105">
    <property type="entry name" value="Kif23_Arf-bd_sf"/>
</dbReference>
<dbReference type="InterPro" id="IPR027640">
    <property type="entry name" value="Kinesin-like_fam"/>
</dbReference>
<reference evidence="10" key="1">
    <citation type="journal article" date="2023" name="Insect Mol. Biol.">
        <title>Genome sequencing provides insights into the evolution of gene families encoding plant cell wall-degrading enzymes in longhorned beetles.</title>
        <authorList>
            <person name="Shin N.R."/>
            <person name="Okamura Y."/>
            <person name="Kirsch R."/>
            <person name="Pauchet Y."/>
        </authorList>
    </citation>
    <scope>NUCLEOTIDE SEQUENCE</scope>
    <source>
        <strain evidence="10">AMC_N1</strain>
    </source>
</reference>
<evidence type="ECO:0000256" key="2">
    <source>
        <dbReference type="ARBA" id="ARBA00022741"/>
    </source>
</evidence>
<evidence type="ECO:0000313" key="11">
    <source>
        <dbReference type="Proteomes" id="UP001162162"/>
    </source>
</evidence>
<dbReference type="GO" id="GO:0003777">
    <property type="term" value="F:microtubule motor activity"/>
    <property type="evidence" value="ECO:0007669"/>
    <property type="project" value="InterPro"/>
</dbReference>
<feature type="compositionally biased region" description="Polar residues" evidence="8">
    <location>
        <begin position="609"/>
        <end position="640"/>
    </location>
</feature>
<dbReference type="FunFam" id="2.60.40.4330:FF:000002">
    <property type="entry name" value="Kinesin-like protein"/>
    <property type="match status" value="1"/>
</dbReference>
<feature type="coiled-coil region" evidence="7">
    <location>
        <begin position="488"/>
        <end position="597"/>
    </location>
</feature>
<proteinExistence type="inferred from homology"/>
<dbReference type="GO" id="GO:0007052">
    <property type="term" value="P:mitotic spindle organization"/>
    <property type="evidence" value="ECO:0007669"/>
    <property type="project" value="TreeGrafter"/>
</dbReference>
<name>A0AAV8Z8Z3_9CUCU</name>
<evidence type="ECO:0000259" key="9">
    <source>
        <dbReference type="PROSITE" id="PS50067"/>
    </source>
</evidence>
<accession>A0AAV8Z8Z3</accession>
<sequence length="742" mass="84572">MFATPKYTPTPRKLRREKTTLSSNSDSEREPVHVYCRLRPLPENNSVASCVKLLSPQEIALICETKGVKKEIRYKFKHIFTSYSSQKEVFDHVAYPLLEDLLKGKNGLLFTYGVTGSGKTYTLTGEQENPGIMPRCIDTIFNTIGEYQAPQDRLNEIRTKSRTPKSNRKANGDKISYANDGAKILLPNENTLFAVFVSYIEIYNNNVYDLLDEPNGRSFQNKILREDSQKNMYVNGVVEVEVKSAEEAFEVFNSGQRRKRMGYTVLNSESSRSHSVFNIRVVQLEQLEGKRTVPDRNLITVGRLSLVDLAGSERTNRTQNTGTRLKEASSINNSLMTLRACLEALRENQYTRGNKMAPYRDSRLTYLFKSYFEGDGSVQMIVCVNPSTDDIEENLHVMKFAEMTQDVKITKSEPRVYATPMKRTAERIQTPARNVEEIGPYIDNIIKALKHRKNKAKALDKEIKDSTDDFRRRLVETNQGCVLSKTEIRSLKQVIHKERQKAHNLEVKVRDVESTNAELMSRNDELQGQVRSLRNVVDEKDLRLNQNKLEREKTKQKIALASEKMSQELDAKLRRQREHLNAEMKAKEVQLQKVREILNTETIVEPTESVETQADTECAATQTPRSNGGHQSRRNLISSTPRHRRSRSAGEVWLEHNAVRPVPLGTVMQPTMKKRKSVSRLTKASDVTNPKQSKYCLVAQEQDADGEVETKLYKGDIVPTCGGGAQVIFNDVERLRQESPTS</sequence>
<protein>
    <recommendedName>
        <fullName evidence="6">Kinesin-like protein</fullName>
    </recommendedName>
</protein>
<keyword evidence="6" id="KW-0493">Microtubule</keyword>
<dbReference type="InterPro" id="IPR027417">
    <property type="entry name" value="P-loop_NTPase"/>
</dbReference>
<evidence type="ECO:0000256" key="8">
    <source>
        <dbReference type="SAM" id="MobiDB-lite"/>
    </source>
</evidence>
<dbReference type="Pfam" id="PF16540">
    <property type="entry name" value="MKLP1_Arf_bdg"/>
    <property type="match status" value="1"/>
</dbReference>
<evidence type="ECO:0000313" key="10">
    <source>
        <dbReference type="EMBL" id="KAJ8960732.1"/>
    </source>
</evidence>
<keyword evidence="4" id="KW-0963">Cytoplasm</keyword>
<comment type="subcellular location">
    <subcellularLocation>
        <location evidence="1">Cytoplasm</location>
        <location evidence="1">Cytoskeleton</location>
    </subcellularLocation>
</comment>
<dbReference type="Pfam" id="PF00225">
    <property type="entry name" value="Kinesin"/>
    <property type="match status" value="1"/>
</dbReference>
<dbReference type="GO" id="GO:0008017">
    <property type="term" value="F:microtubule binding"/>
    <property type="evidence" value="ECO:0007669"/>
    <property type="project" value="InterPro"/>
</dbReference>
<dbReference type="GO" id="GO:0051231">
    <property type="term" value="P:spindle elongation"/>
    <property type="evidence" value="ECO:0007669"/>
    <property type="project" value="TreeGrafter"/>
</dbReference>
<dbReference type="GO" id="GO:0005874">
    <property type="term" value="C:microtubule"/>
    <property type="evidence" value="ECO:0007669"/>
    <property type="project" value="UniProtKB-KW"/>
</dbReference>
<keyword evidence="11" id="KW-1185">Reference proteome</keyword>
<dbReference type="PANTHER" id="PTHR47969">
    <property type="entry name" value="CHROMOSOME-ASSOCIATED KINESIN KIF4A-RELATED"/>
    <property type="match status" value="1"/>
</dbReference>
<dbReference type="EMBL" id="JAPWTK010000007">
    <property type="protein sequence ID" value="KAJ8960732.1"/>
    <property type="molecule type" value="Genomic_DNA"/>
</dbReference>
<keyword evidence="5 6" id="KW-0505">Motor protein</keyword>
<dbReference type="InterPro" id="IPR036961">
    <property type="entry name" value="Kinesin_motor_dom_sf"/>
</dbReference>
<dbReference type="Gene3D" id="3.40.850.10">
    <property type="entry name" value="Kinesin motor domain"/>
    <property type="match status" value="1"/>
</dbReference>
<feature type="region of interest" description="Disordered" evidence="8">
    <location>
        <begin position="1"/>
        <end position="27"/>
    </location>
</feature>
<dbReference type="GO" id="GO:0005875">
    <property type="term" value="C:microtubule associated complex"/>
    <property type="evidence" value="ECO:0007669"/>
    <property type="project" value="TreeGrafter"/>
</dbReference>
<evidence type="ECO:0000256" key="4">
    <source>
        <dbReference type="ARBA" id="ARBA00023212"/>
    </source>
</evidence>
<dbReference type="SUPFAM" id="SSF52540">
    <property type="entry name" value="P-loop containing nucleoside triphosphate hydrolases"/>
    <property type="match status" value="1"/>
</dbReference>
<keyword evidence="7" id="KW-0175">Coiled coil</keyword>
<keyword evidence="3 5" id="KW-0067">ATP-binding</keyword>
<dbReference type="PRINTS" id="PR00380">
    <property type="entry name" value="KINESINHEAVY"/>
</dbReference>
<feature type="binding site" evidence="5">
    <location>
        <begin position="113"/>
        <end position="120"/>
    </location>
    <ligand>
        <name>ATP</name>
        <dbReference type="ChEBI" id="CHEBI:30616"/>
    </ligand>
</feature>
<keyword evidence="2 5" id="KW-0547">Nucleotide-binding</keyword>
<dbReference type="SMART" id="SM00129">
    <property type="entry name" value="KISc"/>
    <property type="match status" value="1"/>
</dbReference>
<dbReference type="InterPro" id="IPR001752">
    <property type="entry name" value="Kinesin_motor_dom"/>
</dbReference>
<feature type="domain" description="Kinesin motor" evidence="9">
    <location>
        <begin position="31"/>
        <end position="407"/>
    </location>
</feature>
<dbReference type="PANTHER" id="PTHR47969:SF29">
    <property type="entry name" value="KINESIN-LIKE PROTEIN"/>
    <property type="match status" value="1"/>
</dbReference>
<gene>
    <name evidence="10" type="ORF">NQ318_020024</name>
</gene>
<keyword evidence="4" id="KW-0206">Cytoskeleton</keyword>
<dbReference type="PROSITE" id="PS50067">
    <property type="entry name" value="KINESIN_MOTOR_2"/>
    <property type="match status" value="1"/>
</dbReference>
<dbReference type="Gene3D" id="2.60.40.4330">
    <property type="entry name" value="Kinesin-like protein Kif23, Arf6-interacting domain"/>
    <property type="match status" value="1"/>
</dbReference>